<keyword evidence="3" id="KW-1185">Reference proteome</keyword>
<evidence type="ECO:0000313" key="2">
    <source>
        <dbReference type="EMBL" id="BDQ38865.1"/>
    </source>
</evidence>
<sequence length="78" mass="9172">MIRPITVERQFYTQKEAAEYCGYCVVTFRSFAKDYEIPKCGPKGDRYRKDDLDDFMSDPANFHNPVRTRRHGHAQVVV</sequence>
<gene>
    <name evidence="2" type="ORF">SYK_32250</name>
</gene>
<evidence type="ECO:0000313" key="3">
    <source>
        <dbReference type="Proteomes" id="UP001317742"/>
    </source>
</evidence>
<dbReference type="Proteomes" id="UP001317742">
    <property type="component" value="Chromosome"/>
</dbReference>
<feature type="domain" description="Helix-turn-helix" evidence="1">
    <location>
        <begin position="11"/>
        <end position="56"/>
    </location>
</feature>
<name>A0ABN6S6G1_9BACT</name>
<accession>A0ABN6S6G1</accession>
<evidence type="ECO:0000259" key="1">
    <source>
        <dbReference type="Pfam" id="PF12728"/>
    </source>
</evidence>
<dbReference type="InterPro" id="IPR041657">
    <property type="entry name" value="HTH_17"/>
</dbReference>
<dbReference type="Pfam" id="PF12728">
    <property type="entry name" value="HTH_17"/>
    <property type="match status" value="1"/>
</dbReference>
<dbReference type="EMBL" id="AP026709">
    <property type="protein sequence ID" value="BDQ38865.1"/>
    <property type="molecule type" value="Genomic_DNA"/>
</dbReference>
<proteinExistence type="predicted"/>
<reference evidence="2 3" key="1">
    <citation type="submission" date="2022-08" db="EMBL/GenBank/DDBJ databases">
        <title>Genome Sequence of the sulphate-reducing bacterium, Pseudodesulfovibrio sp. SYK.</title>
        <authorList>
            <person name="Kondo R."/>
            <person name="Kataoka T."/>
        </authorList>
    </citation>
    <scope>NUCLEOTIDE SEQUENCE [LARGE SCALE GENOMIC DNA]</scope>
    <source>
        <strain evidence="2 3">SYK</strain>
    </source>
</reference>
<organism evidence="2 3">
    <name type="scientific">Pseudodesulfovibrio nedwellii</name>
    <dbReference type="NCBI Taxonomy" id="2973072"/>
    <lineage>
        <taxon>Bacteria</taxon>
        <taxon>Pseudomonadati</taxon>
        <taxon>Thermodesulfobacteriota</taxon>
        <taxon>Desulfovibrionia</taxon>
        <taxon>Desulfovibrionales</taxon>
        <taxon>Desulfovibrionaceae</taxon>
    </lineage>
</organism>
<dbReference type="RefSeq" id="WP_281761355.1">
    <property type="nucleotide sequence ID" value="NZ_AP026709.1"/>
</dbReference>
<protein>
    <recommendedName>
        <fullName evidence="1">Helix-turn-helix domain-containing protein</fullName>
    </recommendedName>
</protein>